<feature type="transmembrane region" description="Helical" evidence="6">
    <location>
        <begin position="781"/>
        <end position="803"/>
    </location>
</feature>
<keyword evidence="2 6" id="KW-0812">Transmembrane</keyword>
<dbReference type="EMBL" id="LSRX01000099">
    <property type="protein sequence ID" value="OLQ09305.1"/>
    <property type="molecule type" value="Genomic_DNA"/>
</dbReference>
<reference evidence="9 10" key="1">
    <citation type="submission" date="2016-02" db="EMBL/GenBank/DDBJ databases">
        <title>Genome analysis of coral dinoflagellate symbionts highlights evolutionary adaptations to a symbiotic lifestyle.</title>
        <authorList>
            <person name="Aranda M."/>
            <person name="Li Y."/>
            <person name="Liew Y.J."/>
            <person name="Baumgarten S."/>
            <person name="Simakov O."/>
            <person name="Wilson M."/>
            <person name="Piel J."/>
            <person name="Ashoor H."/>
            <person name="Bougouffa S."/>
            <person name="Bajic V.B."/>
            <person name="Ryu T."/>
            <person name="Ravasi T."/>
            <person name="Bayer T."/>
            <person name="Micklem G."/>
            <person name="Kim H."/>
            <person name="Bhak J."/>
            <person name="Lajeunesse T.C."/>
            <person name="Voolstra C.R."/>
        </authorList>
    </citation>
    <scope>NUCLEOTIDE SEQUENCE [LARGE SCALE GENOMIC DNA]</scope>
    <source>
        <strain evidence="9 10">CCMP2467</strain>
    </source>
</reference>
<comment type="subcellular location">
    <subcellularLocation>
        <location evidence="1">Membrane</location>
        <topology evidence="1">Multi-pass membrane protein</topology>
    </subcellularLocation>
</comment>
<feature type="transmembrane region" description="Helical" evidence="6">
    <location>
        <begin position="144"/>
        <end position="161"/>
    </location>
</feature>
<evidence type="ECO:0000313" key="10">
    <source>
        <dbReference type="Proteomes" id="UP000186817"/>
    </source>
</evidence>
<dbReference type="Pfam" id="PF08588">
    <property type="entry name" value="Duc1"/>
    <property type="match status" value="1"/>
</dbReference>
<dbReference type="InterPro" id="IPR013897">
    <property type="entry name" value="Duc1"/>
</dbReference>
<dbReference type="Proteomes" id="UP000186817">
    <property type="component" value="Unassembled WGS sequence"/>
</dbReference>
<feature type="transmembrane region" description="Helical" evidence="6">
    <location>
        <begin position="368"/>
        <end position="386"/>
    </location>
</feature>
<keyword evidence="10" id="KW-1185">Reference proteome</keyword>
<keyword evidence="3 6" id="KW-1133">Transmembrane helix</keyword>
<evidence type="ECO:0000259" key="8">
    <source>
        <dbReference type="Pfam" id="PF08588"/>
    </source>
</evidence>
<evidence type="ECO:0000256" key="4">
    <source>
        <dbReference type="ARBA" id="ARBA00023136"/>
    </source>
</evidence>
<feature type="transmembrane region" description="Helical" evidence="6">
    <location>
        <begin position="198"/>
        <end position="217"/>
    </location>
</feature>
<gene>
    <name evidence="9" type="ORF">AK812_SmicGene7097</name>
</gene>
<evidence type="ECO:0000256" key="2">
    <source>
        <dbReference type="ARBA" id="ARBA00022692"/>
    </source>
</evidence>
<evidence type="ECO:0000256" key="5">
    <source>
        <dbReference type="SAM" id="MobiDB-lite"/>
    </source>
</evidence>
<feature type="transmembrane region" description="Helical" evidence="6">
    <location>
        <begin position="750"/>
        <end position="769"/>
    </location>
</feature>
<feature type="region of interest" description="Disordered" evidence="5">
    <location>
        <begin position="27"/>
        <end position="54"/>
    </location>
</feature>
<dbReference type="InterPro" id="IPR050186">
    <property type="entry name" value="TPT_transporter"/>
</dbReference>
<feature type="domain" description="Domain of unknown function at the cortex 1" evidence="8">
    <location>
        <begin position="434"/>
        <end position="684"/>
    </location>
</feature>
<feature type="transmembrane region" description="Helical" evidence="6">
    <location>
        <begin position="229"/>
        <end position="250"/>
    </location>
</feature>
<dbReference type="OrthoDB" id="418495at2759"/>
<protein>
    <submittedName>
        <fullName evidence="9">Uncharacterized protein</fullName>
    </submittedName>
</protein>
<feature type="transmembrane region" description="Helical" evidence="6">
    <location>
        <begin position="101"/>
        <end position="124"/>
    </location>
</feature>
<evidence type="ECO:0000313" key="9">
    <source>
        <dbReference type="EMBL" id="OLQ09305.1"/>
    </source>
</evidence>
<evidence type="ECO:0000259" key="7">
    <source>
        <dbReference type="Pfam" id="PF03151"/>
    </source>
</evidence>
<organism evidence="9 10">
    <name type="scientific">Symbiodinium microadriaticum</name>
    <name type="common">Dinoflagellate</name>
    <name type="synonym">Zooxanthella microadriatica</name>
    <dbReference type="NCBI Taxonomy" id="2951"/>
    <lineage>
        <taxon>Eukaryota</taxon>
        <taxon>Sar</taxon>
        <taxon>Alveolata</taxon>
        <taxon>Dinophyceae</taxon>
        <taxon>Suessiales</taxon>
        <taxon>Symbiodiniaceae</taxon>
        <taxon>Symbiodinium</taxon>
    </lineage>
</organism>
<dbReference type="PANTHER" id="PTHR11132">
    <property type="entry name" value="SOLUTE CARRIER FAMILY 35"/>
    <property type="match status" value="1"/>
</dbReference>
<dbReference type="AlphaFoldDB" id="A0A1Q9EPD7"/>
<feature type="transmembrane region" description="Helical" evidence="6">
    <location>
        <begin position="809"/>
        <end position="828"/>
    </location>
</feature>
<feature type="transmembrane region" description="Helical" evidence="6">
    <location>
        <begin position="68"/>
        <end position="89"/>
    </location>
</feature>
<evidence type="ECO:0000256" key="6">
    <source>
        <dbReference type="SAM" id="Phobius"/>
    </source>
</evidence>
<proteinExistence type="predicted"/>
<comment type="caution">
    <text evidence="9">The sequence shown here is derived from an EMBL/GenBank/DDBJ whole genome shotgun (WGS) entry which is preliminary data.</text>
</comment>
<evidence type="ECO:0000256" key="1">
    <source>
        <dbReference type="ARBA" id="ARBA00004141"/>
    </source>
</evidence>
<dbReference type="Pfam" id="PF03151">
    <property type="entry name" value="TPT"/>
    <property type="match status" value="1"/>
</dbReference>
<name>A0A1Q9EPD7_SYMMI</name>
<dbReference type="GO" id="GO:0016020">
    <property type="term" value="C:membrane"/>
    <property type="evidence" value="ECO:0007669"/>
    <property type="project" value="UniProtKB-SubCell"/>
</dbReference>
<evidence type="ECO:0000256" key="3">
    <source>
        <dbReference type="ARBA" id="ARBA00022989"/>
    </source>
</evidence>
<keyword evidence="4 6" id="KW-0472">Membrane</keyword>
<sequence length="837" mass="91455">MAPKGTSAFDFVRSIKLIHGAPSTGLEEHMVPEKGLSPPRKLSPIRSAAESSATDSTDTAASSWLKEIGLFCGYFFLQTGMGFMMKFVLSKVTVVPGLKGIPAPFFVTCCQQLVSFSIMCLVLLGSRAIGRPYSPQKISKQEMITVLCLAAAFSLNIGSNLLSMSLIPLSLSMIIRACSPITTAALQSMDKKQRTPSAPEWLCLLIGVVCAAAVTLAESGGVAGEASFLFFFGVAICVFSICCGGLDFVLKAKLGKGPKLNALDLNFYNALPVACFTGLAATVIPKPVSATWAARYIPQMTDLQVVKRIFQVNPSIVKWVSLTPKALTSSSSNSLQQISIFQAMDGLLPRLFELSEVTAGALAVQNEVFILASCVVLVALAGSWFLSSSGTGKAASFAGAFVDAAEHSVDEFIEEDFVSMGMPKEPHLEGGFQPPTVLLQSNSTEPYDFDNDNCRGQFLALHRPTHDSKLSESGRYRYGEHFKGKKRLWELRFRFQLKRPLSQSDLFFGAELEEYVPLSAATKRAMDLSVSGMRLVVGDRLYHSPGDPEDVEGERERPAITLPLWAFDQYIVTPEGEAPPELTDPDLPNMGHKRFGQLREYRRSLDALELVPGPTFTFCFWGVSRFCDVLQWQATGIPMFTPLDLNQYCGRPPLHFVLYTLTDNGEETRHLQSRKTYFFRCSFWSSLRRPGSDVVRHFAGRSLDLLRGTNKARKSQQSNAGTSAGVSLFGINLFQCCSDRPGEALENWDVVFSGLGAFVYNLYVTFMVVKLSPATSAFAGNFNKSAAILLSLVFLEGAAPWKTGSLRDFAKIGAVLGNIAAFTCYNVLKKRKTASKA</sequence>
<dbReference type="InterPro" id="IPR004853">
    <property type="entry name" value="Sugar_P_trans_dom"/>
</dbReference>
<feature type="domain" description="Sugar phosphate transporter" evidence="7">
    <location>
        <begin position="98"/>
        <end position="213"/>
    </location>
</feature>
<accession>A0A1Q9EPD7</accession>